<keyword evidence="2" id="KW-1185">Reference proteome</keyword>
<dbReference type="KEGG" id="swd:Swoo_3494"/>
<accession>B1KRJ4</accession>
<proteinExistence type="predicted"/>
<evidence type="ECO:0000313" key="1">
    <source>
        <dbReference type="EMBL" id="ACA87759.1"/>
    </source>
</evidence>
<dbReference type="eggNOG" id="ENOG5031I7U">
    <property type="taxonomic scope" value="Bacteria"/>
</dbReference>
<sequence length="105" mass="12006">MVIMDKLLETLESINSDELDKLLDQRDEDPFDSAWINLNQKVSKINVSIDNKDLFIKLSSATNHHEVCSYIADDLELINKAETLGIESEFLGYLKQCYEQGEVPN</sequence>
<name>B1KRJ4_SHEWM</name>
<protein>
    <submittedName>
        <fullName evidence="1">Uncharacterized protein</fullName>
    </submittedName>
</protein>
<gene>
    <name evidence="1" type="ordered locus">Swoo_3494</name>
</gene>
<organism evidence="1 2">
    <name type="scientific">Shewanella woodyi (strain ATCC 51908 / MS32)</name>
    <dbReference type="NCBI Taxonomy" id="392500"/>
    <lineage>
        <taxon>Bacteria</taxon>
        <taxon>Pseudomonadati</taxon>
        <taxon>Pseudomonadota</taxon>
        <taxon>Gammaproteobacteria</taxon>
        <taxon>Alteromonadales</taxon>
        <taxon>Shewanellaceae</taxon>
        <taxon>Shewanella</taxon>
    </lineage>
</organism>
<reference evidence="1 2" key="1">
    <citation type="submission" date="2008-02" db="EMBL/GenBank/DDBJ databases">
        <title>Complete sequence of Shewanella woodyi ATCC 51908.</title>
        <authorList>
            <consortium name="US DOE Joint Genome Institute"/>
            <person name="Copeland A."/>
            <person name="Lucas S."/>
            <person name="Lapidus A."/>
            <person name="Glavina del Rio T."/>
            <person name="Dalin E."/>
            <person name="Tice H."/>
            <person name="Bruce D."/>
            <person name="Goodwin L."/>
            <person name="Pitluck S."/>
            <person name="Sims D."/>
            <person name="Brettin T."/>
            <person name="Detter J.C."/>
            <person name="Han C."/>
            <person name="Kuske C.R."/>
            <person name="Schmutz J."/>
            <person name="Larimer F."/>
            <person name="Land M."/>
            <person name="Hauser L."/>
            <person name="Kyrpides N."/>
            <person name="Lykidis A."/>
            <person name="Zhao J.-S."/>
            <person name="Richardson P."/>
        </authorList>
    </citation>
    <scope>NUCLEOTIDE SEQUENCE [LARGE SCALE GENOMIC DNA]</scope>
    <source>
        <strain evidence="2">ATCC 51908 / MS32</strain>
    </source>
</reference>
<evidence type="ECO:0000313" key="2">
    <source>
        <dbReference type="Proteomes" id="UP000002168"/>
    </source>
</evidence>
<dbReference type="Proteomes" id="UP000002168">
    <property type="component" value="Chromosome"/>
</dbReference>
<dbReference type="EMBL" id="CP000961">
    <property type="protein sequence ID" value="ACA87759.1"/>
    <property type="molecule type" value="Genomic_DNA"/>
</dbReference>
<dbReference type="AlphaFoldDB" id="B1KRJ4"/>
<dbReference type="HOGENOM" id="CLU_2234746_0_0_6"/>